<name>A0ACC0YHC8_9ROSI</name>
<proteinExistence type="predicted"/>
<evidence type="ECO:0000313" key="1">
    <source>
        <dbReference type="EMBL" id="KAJ0037400.1"/>
    </source>
</evidence>
<organism evidence="1 2">
    <name type="scientific">Pistacia integerrima</name>
    <dbReference type="NCBI Taxonomy" id="434235"/>
    <lineage>
        <taxon>Eukaryota</taxon>
        <taxon>Viridiplantae</taxon>
        <taxon>Streptophyta</taxon>
        <taxon>Embryophyta</taxon>
        <taxon>Tracheophyta</taxon>
        <taxon>Spermatophyta</taxon>
        <taxon>Magnoliopsida</taxon>
        <taxon>eudicotyledons</taxon>
        <taxon>Gunneridae</taxon>
        <taxon>Pentapetalae</taxon>
        <taxon>rosids</taxon>
        <taxon>malvids</taxon>
        <taxon>Sapindales</taxon>
        <taxon>Anacardiaceae</taxon>
        <taxon>Pistacia</taxon>
    </lineage>
</organism>
<comment type="caution">
    <text evidence="1">The sequence shown here is derived from an EMBL/GenBank/DDBJ whole genome shotgun (WGS) entry which is preliminary data.</text>
</comment>
<dbReference type="Proteomes" id="UP001163603">
    <property type="component" value="Chromosome 6"/>
</dbReference>
<accession>A0ACC0YHC8</accession>
<keyword evidence="2" id="KW-1185">Reference proteome</keyword>
<sequence length="56" mass="6030">MAVVPEVILGSGDGTMLMIGMGTMVDPPVDKETTKVAIIEAIKAGYRHFDTAFIYQ</sequence>
<dbReference type="EMBL" id="CM047741">
    <property type="protein sequence ID" value="KAJ0037400.1"/>
    <property type="molecule type" value="Genomic_DNA"/>
</dbReference>
<evidence type="ECO:0000313" key="2">
    <source>
        <dbReference type="Proteomes" id="UP001163603"/>
    </source>
</evidence>
<protein>
    <submittedName>
        <fullName evidence="1">Uncharacterized protein</fullName>
    </submittedName>
</protein>
<reference evidence="2" key="1">
    <citation type="journal article" date="2023" name="G3 (Bethesda)">
        <title>Genome assembly and association tests identify interacting loci associated with vigor, precocity, and sex in interspecific pistachio rootstocks.</title>
        <authorList>
            <person name="Palmer W."/>
            <person name="Jacygrad E."/>
            <person name="Sagayaradj S."/>
            <person name="Cavanaugh K."/>
            <person name="Han R."/>
            <person name="Bertier L."/>
            <person name="Beede B."/>
            <person name="Kafkas S."/>
            <person name="Golino D."/>
            <person name="Preece J."/>
            <person name="Michelmore R."/>
        </authorList>
    </citation>
    <scope>NUCLEOTIDE SEQUENCE [LARGE SCALE GENOMIC DNA]</scope>
</reference>
<gene>
    <name evidence="1" type="ORF">Pint_22519</name>
</gene>